<protein>
    <submittedName>
        <fullName evidence="19">7 transmembrane receptor (Rhodopsin family)</fullName>
    </submittedName>
</protein>
<feature type="transmembrane region" description="Helical" evidence="17">
    <location>
        <begin position="206"/>
        <end position="233"/>
    </location>
</feature>
<keyword evidence="14 16" id="KW-0807">Transducer</keyword>
<dbReference type="AlphaFoldDB" id="A0AAW1IZ68"/>
<name>A0AAW1IZ68_POPJA</name>
<evidence type="ECO:0000313" key="20">
    <source>
        <dbReference type="Proteomes" id="UP001458880"/>
    </source>
</evidence>
<dbReference type="InterPro" id="IPR000276">
    <property type="entry name" value="GPCR_Rhodpsn"/>
</dbReference>
<keyword evidence="13" id="KW-0325">Glycoprotein</keyword>
<accession>A0AAW1IZ68</accession>
<feature type="transmembrane region" description="Helical" evidence="17">
    <location>
        <begin position="60"/>
        <end position="81"/>
    </location>
</feature>
<dbReference type="GO" id="GO:0007602">
    <property type="term" value="P:phototransduction"/>
    <property type="evidence" value="ECO:0007669"/>
    <property type="project" value="UniProtKB-KW"/>
</dbReference>
<evidence type="ECO:0000256" key="8">
    <source>
        <dbReference type="ARBA" id="ARBA00022991"/>
    </source>
</evidence>
<gene>
    <name evidence="19" type="ORF">QE152_g32468</name>
</gene>
<dbReference type="PROSITE" id="PS00237">
    <property type="entry name" value="G_PROTEIN_RECEP_F1_1"/>
    <property type="match status" value="1"/>
</dbReference>
<evidence type="ECO:0000256" key="6">
    <source>
        <dbReference type="ARBA" id="ARBA00022925"/>
    </source>
</evidence>
<keyword evidence="7 17" id="KW-1133">Transmembrane helix</keyword>
<evidence type="ECO:0000256" key="17">
    <source>
        <dbReference type="SAM" id="Phobius"/>
    </source>
</evidence>
<dbReference type="GO" id="GO:0004930">
    <property type="term" value="F:G protein-coupled receptor activity"/>
    <property type="evidence" value="ECO:0007669"/>
    <property type="project" value="UniProtKB-KW"/>
</dbReference>
<feature type="transmembrane region" description="Helical" evidence="17">
    <location>
        <begin position="147"/>
        <end position="171"/>
    </location>
</feature>
<keyword evidence="20" id="KW-1185">Reference proteome</keyword>
<feature type="transmembrane region" description="Helical" evidence="17">
    <location>
        <begin position="102"/>
        <end position="127"/>
    </location>
</feature>
<dbReference type="InterPro" id="IPR017452">
    <property type="entry name" value="GPCR_Rhodpsn_7TM"/>
</dbReference>
<dbReference type="PRINTS" id="PR00577">
    <property type="entry name" value="OPSINRH3RH4"/>
</dbReference>
<evidence type="ECO:0000256" key="7">
    <source>
        <dbReference type="ARBA" id="ARBA00022989"/>
    </source>
</evidence>
<evidence type="ECO:0000313" key="19">
    <source>
        <dbReference type="EMBL" id="KAK9695583.1"/>
    </source>
</evidence>
<dbReference type="Pfam" id="PF00001">
    <property type="entry name" value="7tm_1"/>
    <property type="match status" value="1"/>
</dbReference>
<comment type="similarity">
    <text evidence="2 16">Belongs to the G-protein coupled receptor 1 family.</text>
</comment>
<feature type="transmembrane region" description="Helical" evidence="17">
    <location>
        <begin position="24"/>
        <end position="44"/>
    </location>
</feature>
<keyword evidence="15" id="KW-0844">Vision</keyword>
<dbReference type="SMART" id="SM01381">
    <property type="entry name" value="7TM_GPCR_Srsx"/>
    <property type="match status" value="1"/>
</dbReference>
<keyword evidence="11" id="KW-1015">Disulfide bond</keyword>
<evidence type="ECO:0000256" key="15">
    <source>
        <dbReference type="ARBA" id="ARBA00023305"/>
    </source>
</evidence>
<dbReference type="Proteomes" id="UP001458880">
    <property type="component" value="Unassembled WGS sequence"/>
</dbReference>
<comment type="subcellular location">
    <subcellularLocation>
        <location evidence="1">Membrane</location>
        <topology evidence="1">Multi-pass membrane protein</topology>
    </subcellularLocation>
</comment>
<dbReference type="InterPro" id="IPR050125">
    <property type="entry name" value="GPCR_opsins"/>
</dbReference>
<dbReference type="PROSITE" id="PS50262">
    <property type="entry name" value="G_PROTEIN_RECEP_F1_2"/>
    <property type="match status" value="1"/>
</dbReference>
<evidence type="ECO:0000256" key="14">
    <source>
        <dbReference type="ARBA" id="ARBA00023224"/>
    </source>
</evidence>
<reference evidence="19 20" key="1">
    <citation type="journal article" date="2024" name="BMC Genomics">
        <title>De novo assembly and annotation of Popillia japonica's genome with initial clues to its potential as an invasive pest.</title>
        <authorList>
            <person name="Cucini C."/>
            <person name="Boschi S."/>
            <person name="Funari R."/>
            <person name="Cardaioli E."/>
            <person name="Iannotti N."/>
            <person name="Marturano G."/>
            <person name="Paoli F."/>
            <person name="Bruttini M."/>
            <person name="Carapelli A."/>
            <person name="Frati F."/>
            <person name="Nardi F."/>
        </authorList>
    </citation>
    <scope>NUCLEOTIDE SEQUENCE [LARGE SCALE GENOMIC DNA]</scope>
    <source>
        <strain evidence="19">DMR45628</strain>
    </source>
</reference>
<evidence type="ECO:0000256" key="13">
    <source>
        <dbReference type="ARBA" id="ARBA00023180"/>
    </source>
</evidence>
<evidence type="ECO:0000256" key="16">
    <source>
        <dbReference type="RuleBase" id="RU000688"/>
    </source>
</evidence>
<dbReference type="GO" id="GO:0007601">
    <property type="term" value="P:visual perception"/>
    <property type="evidence" value="ECO:0007669"/>
    <property type="project" value="UniProtKB-KW"/>
</dbReference>
<evidence type="ECO:0000256" key="9">
    <source>
        <dbReference type="ARBA" id="ARBA00023040"/>
    </source>
</evidence>
<evidence type="ECO:0000259" key="18">
    <source>
        <dbReference type="PROSITE" id="PS50262"/>
    </source>
</evidence>
<evidence type="ECO:0000256" key="11">
    <source>
        <dbReference type="ARBA" id="ARBA00023157"/>
    </source>
</evidence>
<keyword evidence="3" id="KW-0600">Photoreceptor protein</keyword>
<dbReference type="Gene3D" id="1.20.1070.10">
    <property type="entry name" value="Rhodopsin 7-helix transmembrane proteins"/>
    <property type="match status" value="1"/>
</dbReference>
<dbReference type="EMBL" id="JASPKY010000476">
    <property type="protein sequence ID" value="KAK9695583.1"/>
    <property type="molecule type" value="Genomic_DNA"/>
</dbReference>
<keyword evidence="4" id="KW-0716">Sensory transduction</keyword>
<evidence type="ECO:0000256" key="4">
    <source>
        <dbReference type="ARBA" id="ARBA00022606"/>
    </source>
</evidence>
<keyword evidence="6" id="KW-0681">Retinal protein</keyword>
<dbReference type="GO" id="GO:0009881">
    <property type="term" value="F:photoreceptor activity"/>
    <property type="evidence" value="ECO:0007669"/>
    <property type="project" value="UniProtKB-KW"/>
</dbReference>
<keyword evidence="8" id="KW-0157">Chromophore</keyword>
<evidence type="ECO:0000256" key="10">
    <source>
        <dbReference type="ARBA" id="ARBA00023136"/>
    </source>
</evidence>
<evidence type="ECO:0000256" key="2">
    <source>
        <dbReference type="ARBA" id="ARBA00010663"/>
    </source>
</evidence>
<proteinExistence type="inferred from homology"/>
<dbReference type="PROSITE" id="PS00238">
    <property type="entry name" value="OPSIN"/>
    <property type="match status" value="1"/>
</dbReference>
<dbReference type="InterPro" id="IPR001760">
    <property type="entry name" value="Opsin"/>
</dbReference>
<evidence type="ECO:0000256" key="1">
    <source>
        <dbReference type="ARBA" id="ARBA00004141"/>
    </source>
</evidence>
<organism evidence="19 20">
    <name type="scientific">Popillia japonica</name>
    <name type="common">Japanese beetle</name>
    <dbReference type="NCBI Taxonomy" id="7064"/>
    <lineage>
        <taxon>Eukaryota</taxon>
        <taxon>Metazoa</taxon>
        <taxon>Ecdysozoa</taxon>
        <taxon>Arthropoda</taxon>
        <taxon>Hexapoda</taxon>
        <taxon>Insecta</taxon>
        <taxon>Pterygota</taxon>
        <taxon>Neoptera</taxon>
        <taxon>Endopterygota</taxon>
        <taxon>Coleoptera</taxon>
        <taxon>Polyphaga</taxon>
        <taxon>Scarabaeiformia</taxon>
        <taxon>Scarabaeidae</taxon>
        <taxon>Rutelinae</taxon>
        <taxon>Popillia</taxon>
    </lineage>
</organism>
<evidence type="ECO:0000256" key="12">
    <source>
        <dbReference type="ARBA" id="ARBA00023170"/>
    </source>
</evidence>
<dbReference type="PRINTS" id="PR00237">
    <property type="entry name" value="GPCRRHODOPSN"/>
</dbReference>
<evidence type="ECO:0000256" key="5">
    <source>
        <dbReference type="ARBA" id="ARBA00022692"/>
    </source>
</evidence>
<keyword evidence="9 16" id="KW-0297">G-protein coupled receptor</keyword>
<evidence type="ECO:0000256" key="3">
    <source>
        <dbReference type="ARBA" id="ARBA00022543"/>
    </source>
</evidence>
<keyword evidence="12 16" id="KW-0675">Receptor</keyword>
<feature type="domain" description="G-protein coupled receptors family 1 profile" evidence="18">
    <location>
        <begin position="3"/>
        <end position="262"/>
    </location>
</feature>
<dbReference type="SUPFAM" id="SSF81321">
    <property type="entry name" value="Family A G protein-coupled receptor-like"/>
    <property type="match status" value="1"/>
</dbReference>
<sequence length="382" mass="42551">MVGNLSVIVLYWSRKCLRSPANTLIVNLACSDLIMMCMIPIFLYNCYHFGPALGSVGCKFYGFLGGISGTVSICLLSAISFDRFHVVKYPLTRQPSYSRTKAFVIISWIYGGVFSIIPALDIGFGAYVPEAYLISCSFDYLTDNIKIKMFILVFCVAAWVVPLCVIVFSYINIVSVVINGRNSTNVFEHSHRHIKKKEKIEQEIKVAIIVLIVICVWFIAWTPYTVVALLGIAGRKDMITPLGSMVPALFCKLASCLDPYIYALSHSKFKGALQQIFKTSSAKKMEFKPYFITDSIIKHTNLDLDNGIKEEIVLVNVNRSSLRSATDNASGQDRSSGQVAVSHPSWWARPSFNDSSGLAKARKLVRSMSITHSTEGEEENEK</sequence>
<dbReference type="InterPro" id="IPR027430">
    <property type="entry name" value="Retinal_BS"/>
</dbReference>
<keyword evidence="5 16" id="KW-0812">Transmembrane</keyword>
<keyword evidence="10 17" id="KW-0472">Membrane</keyword>
<dbReference type="PANTHER" id="PTHR24240">
    <property type="entry name" value="OPSIN"/>
    <property type="match status" value="1"/>
</dbReference>
<comment type="caution">
    <text evidence="19">The sequence shown here is derived from an EMBL/GenBank/DDBJ whole genome shotgun (WGS) entry which is preliminary data.</text>
</comment>
<dbReference type="GO" id="GO:0016020">
    <property type="term" value="C:membrane"/>
    <property type="evidence" value="ECO:0007669"/>
    <property type="project" value="UniProtKB-SubCell"/>
</dbReference>